<dbReference type="SMART" id="SM01080">
    <property type="entry name" value="CHASE2"/>
    <property type="match status" value="1"/>
</dbReference>
<dbReference type="InterPro" id="IPR001054">
    <property type="entry name" value="A/G_cyclase"/>
</dbReference>
<dbReference type="AlphaFoldDB" id="A0A2K8KTJ7"/>
<dbReference type="PANTHER" id="PTHR43081">
    <property type="entry name" value="ADENYLATE CYCLASE, TERMINAL-DIFFERENTIATION SPECIFIC-RELATED"/>
    <property type="match status" value="1"/>
</dbReference>
<dbReference type="SUPFAM" id="SSF55073">
    <property type="entry name" value="Nucleotide cyclase"/>
    <property type="match status" value="1"/>
</dbReference>
<dbReference type="CDD" id="cd07302">
    <property type="entry name" value="CHD"/>
    <property type="match status" value="1"/>
</dbReference>
<keyword evidence="3" id="KW-0456">Lyase</keyword>
<dbReference type="EC" id="4.6.1.1" evidence="3"/>
<dbReference type="PANTHER" id="PTHR43081:SF1">
    <property type="entry name" value="ADENYLATE CYCLASE, TERMINAL-DIFFERENTIATION SPECIFIC"/>
    <property type="match status" value="1"/>
</dbReference>
<evidence type="ECO:0000313" key="4">
    <source>
        <dbReference type="Proteomes" id="UP000229757"/>
    </source>
</evidence>
<evidence type="ECO:0000259" key="2">
    <source>
        <dbReference type="PROSITE" id="PS50125"/>
    </source>
</evidence>
<dbReference type="GO" id="GO:0009190">
    <property type="term" value="P:cyclic nucleotide biosynthetic process"/>
    <property type="evidence" value="ECO:0007669"/>
    <property type="project" value="InterPro"/>
</dbReference>
<keyword evidence="1" id="KW-1133">Transmembrane helix</keyword>
<evidence type="ECO:0000256" key="1">
    <source>
        <dbReference type="SAM" id="Phobius"/>
    </source>
</evidence>
<feature type="transmembrane region" description="Helical" evidence="1">
    <location>
        <begin position="21"/>
        <end position="42"/>
    </location>
</feature>
<sequence>MAGHNLISRKSPVAKTLSRNLLVRMRIQLSILIVTVLAVLVMDSQGWVLRLENALFDYRITQTRSATVLPSAVKVVLIDESSMAKMSQSLGQFPWPRTVYAELLEFFDMAGAQAVLFDILFTEPERAQFGNSDSLSDHDARLVEATAEFPFSVHAAMFNLDTIDEELNDLNQALPPGVVEKFSIKQVQSNGTAKLNSFTLPLPELTAASSHLGLVGADPDEDGIYRRLRLLWPYQGDYFPAFSLAPLLINEPDPIIVSSPYQMRFNDRVIPTDKNDRLLINVYGDYRPYPIARIFQAYDQIKKGELDQLAIDPYEFENAVVFIGASAVGLEDIKSLANNRKAPGVYLHAAAYGNIIDDDGLRIAQPWVTRSAVIAAAILALVLIFMVPSFSLKIALLSALPVAWWFVTGRALEQNGVIAFSLPVLALLLTTGASFTYLSFTEGATKKRVKRMLSQYVSAAMLDQAMAQSDDILHAGDGVEEELSILFSDIRGFTNFSETLPAVDVVRLLNCHFSEMSEVIFNNSGTLDKFIGDAMMAFWGAPIQVNNHADLAVKAALDMLVQIVVVNQLLADKQLPPIEIGIGINTGRVILGNIGSDRKLDYTVIGDAVNLASRMEGITKSYGVPLVISESTRLSLQTDRPCLILDHVRVKGKLQPVPIYLPLPNQQEEPDNYQQHLDVASNGQAAFAAYQAGNWSEAESLYALLPFEKLRDLYLARIANFRVNSLPENWDGVYTFESK</sequence>
<feature type="domain" description="Guanylate cyclase" evidence="2">
    <location>
        <begin position="484"/>
        <end position="616"/>
    </location>
</feature>
<dbReference type="InterPro" id="IPR007890">
    <property type="entry name" value="CHASE2"/>
</dbReference>
<dbReference type="SMART" id="SM00044">
    <property type="entry name" value="CYCc"/>
    <property type="match status" value="1"/>
</dbReference>
<keyword evidence="1" id="KW-0472">Membrane</keyword>
<dbReference type="EMBL" id="CP011797">
    <property type="protein sequence ID" value="ATX77942.1"/>
    <property type="molecule type" value="Genomic_DNA"/>
</dbReference>
<dbReference type="Proteomes" id="UP000229757">
    <property type="component" value="Chromosome"/>
</dbReference>
<proteinExistence type="predicted"/>
<dbReference type="Pfam" id="PF05226">
    <property type="entry name" value="CHASE2"/>
    <property type="match status" value="1"/>
</dbReference>
<protein>
    <submittedName>
        <fullName evidence="3">Adenylate cyclase</fullName>
        <ecNumber evidence="3">4.6.1.1</ecNumber>
    </submittedName>
</protein>
<dbReference type="KEGG" id="rfo:REIFOR_02821"/>
<reference evidence="3 4" key="1">
    <citation type="journal article" date="2017" name="Environ. Microbiol.">
        <title>Genomic and physiological analyses of 'Reinekea forsetii' reveal a versatile opportunistic lifestyle during spring algae blooms.</title>
        <authorList>
            <person name="Avci B."/>
            <person name="Hahnke R.L."/>
            <person name="Chafee M."/>
            <person name="Fischer T."/>
            <person name="Gruber-Vodicka H."/>
            <person name="Tegetmeyer H.E."/>
            <person name="Harder J."/>
            <person name="Fuchs B.M."/>
            <person name="Amann R.I."/>
            <person name="Teeling H."/>
        </authorList>
    </citation>
    <scope>NUCLEOTIDE SEQUENCE [LARGE SCALE GENOMIC DNA]</scope>
    <source>
        <strain evidence="3 4">Hel1_31_D35</strain>
    </source>
</reference>
<dbReference type="InterPro" id="IPR029787">
    <property type="entry name" value="Nucleotide_cyclase"/>
</dbReference>
<organism evidence="3 4">
    <name type="scientific">Reinekea forsetii</name>
    <dbReference type="NCBI Taxonomy" id="1336806"/>
    <lineage>
        <taxon>Bacteria</taxon>
        <taxon>Pseudomonadati</taxon>
        <taxon>Pseudomonadota</taxon>
        <taxon>Gammaproteobacteria</taxon>
        <taxon>Oceanospirillales</taxon>
        <taxon>Saccharospirillaceae</taxon>
        <taxon>Reinekea</taxon>
    </lineage>
</organism>
<feature type="transmembrane region" description="Helical" evidence="1">
    <location>
        <begin position="367"/>
        <end position="387"/>
    </location>
</feature>
<dbReference type="Gene3D" id="3.30.70.1230">
    <property type="entry name" value="Nucleotide cyclase"/>
    <property type="match status" value="1"/>
</dbReference>
<dbReference type="Pfam" id="PF00211">
    <property type="entry name" value="Guanylate_cyc"/>
    <property type="match status" value="1"/>
</dbReference>
<accession>A0A2K8KTJ7</accession>
<dbReference type="GO" id="GO:0035556">
    <property type="term" value="P:intracellular signal transduction"/>
    <property type="evidence" value="ECO:0007669"/>
    <property type="project" value="InterPro"/>
</dbReference>
<dbReference type="InterPro" id="IPR050697">
    <property type="entry name" value="Adenylyl/Guanylyl_Cyclase_3/4"/>
</dbReference>
<gene>
    <name evidence="3" type="ORF">REIFOR_02821</name>
</gene>
<dbReference type="PROSITE" id="PS50125">
    <property type="entry name" value="GUANYLATE_CYCLASE_2"/>
    <property type="match status" value="1"/>
</dbReference>
<name>A0A2K8KTJ7_9GAMM</name>
<keyword evidence="1" id="KW-0812">Transmembrane</keyword>
<dbReference type="GO" id="GO:0004016">
    <property type="term" value="F:adenylate cyclase activity"/>
    <property type="evidence" value="ECO:0007669"/>
    <property type="project" value="UniProtKB-EC"/>
</dbReference>
<keyword evidence="4" id="KW-1185">Reference proteome</keyword>
<evidence type="ECO:0000313" key="3">
    <source>
        <dbReference type="EMBL" id="ATX77942.1"/>
    </source>
</evidence>
<feature type="transmembrane region" description="Helical" evidence="1">
    <location>
        <begin position="418"/>
        <end position="440"/>
    </location>
</feature>